<accession>A0A5S6R4B8</accession>
<organism evidence="1 2">
    <name type="scientific">Trichuris muris</name>
    <name type="common">Mouse whipworm</name>
    <dbReference type="NCBI Taxonomy" id="70415"/>
    <lineage>
        <taxon>Eukaryota</taxon>
        <taxon>Metazoa</taxon>
        <taxon>Ecdysozoa</taxon>
        <taxon>Nematoda</taxon>
        <taxon>Enoplea</taxon>
        <taxon>Dorylaimia</taxon>
        <taxon>Trichinellida</taxon>
        <taxon>Trichuridae</taxon>
        <taxon>Trichuris</taxon>
    </lineage>
</organism>
<dbReference type="Proteomes" id="UP000046395">
    <property type="component" value="Unassembled WGS sequence"/>
</dbReference>
<keyword evidence="1" id="KW-1185">Reference proteome</keyword>
<dbReference type="STRING" id="70415.A0A5S6R4B8"/>
<sequence>MHSDWCSDIRLVDFANAPLPITGNKKTQKRFRRTRARTVRETLNWYELDDDHFSDLTGEPADDCSDGEAPVANGVPSQALNHESVLSVGPHRSYPPDLWHLIAQFIKPEDVRTFAMLCRDSAAVVRSAHFWKGLYDRYCAKSSALPERYLPQAMQRLFGLRTAVIRSLFYTYEPFVSRVKQRNTIFLSAEVIANLKRSVCISAWQNRSTDVSPREVQWTYDFRLLMNGKARVNGRCAGRKHAKSTFNRLNFLDDVNANADDGQLLLRIVSSNYTFIPNTVLGCRLADLSTSLGSGLSSTCVRLSFTGTSAAGLKADGTSVGSNCPTSVVISDVTGTFAYDWWHSSFPSTPLTIQSLQTAYN</sequence>
<dbReference type="InterPro" id="IPR026509">
    <property type="entry name" value="TMEM183"/>
</dbReference>
<dbReference type="GO" id="GO:0019005">
    <property type="term" value="C:SCF ubiquitin ligase complex"/>
    <property type="evidence" value="ECO:0007669"/>
    <property type="project" value="TreeGrafter"/>
</dbReference>
<reference evidence="2" key="1">
    <citation type="submission" date="2019-12" db="UniProtKB">
        <authorList>
            <consortium name="WormBaseParasite"/>
        </authorList>
    </citation>
    <scope>IDENTIFICATION</scope>
</reference>
<dbReference type="PANTHER" id="PTHR20988">
    <property type="entry name" value="TRANSMEMBRANE PROTEIN 183A-RELATED"/>
    <property type="match status" value="1"/>
</dbReference>
<name>A0A5S6R4B8_TRIMR</name>
<dbReference type="WBParaSite" id="TMUE_3000014037.1">
    <property type="protein sequence ID" value="TMUE_3000014037.1"/>
    <property type="gene ID" value="WBGene00291022"/>
</dbReference>
<protein>
    <submittedName>
        <fullName evidence="2">F-box domain-containing protein</fullName>
    </submittedName>
</protein>
<dbReference type="AlphaFoldDB" id="A0A5S6R4B8"/>
<dbReference type="PANTHER" id="PTHR20988:SF2">
    <property type="entry name" value="TRANSMEMBRANE PROTEIN 183A-RELATED"/>
    <property type="match status" value="1"/>
</dbReference>
<proteinExistence type="predicted"/>
<evidence type="ECO:0000313" key="2">
    <source>
        <dbReference type="WBParaSite" id="TMUE_3000014037.1"/>
    </source>
</evidence>
<evidence type="ECO:0000313" key="1">
    <source>
        <dbReference type="Proteomes" id="UP000046395"/>
    </source>
</evidence>
<dbReference type="GO" id="GO:0031647">
    <property type="term" value="P:regulation of protein stability"/>
    <property type="evidence" value="ECO:0007669"/>
    <property type="project" value="TreeGrafter"/>
</dbReference>